<sequence>MVSSTTAGESGNQLANINAASGHTAFDLPGTSQLSSSADERNNPERTRLQSSRATWNVSNPVDHDMAEDFGLALVSNTNAALCARYIEEHGLINAEIDPFGTIVVPSGVVDAIYLPRRLGEAVIEEMDARGLFSPIVENTTSGLVTILTDGRPLDASAIPCPTPERPAGATAAAALRTNASLFRYQAIRTVSGSHIALPGPSGGPRRWRWHPRGRDREAFATIADLTITVGERMSLAT</sequence>
<dbReference type="RefSeq" id="WP_163843641.1">
    <property type="nucleotide sequence ID" value="NZ_CP107969.1"/>
</dbReference>
<proteinExistence type="predicted"/>
<comment type="caution">
    <text evidence="2">The sequence shown here is derived from an EMBL/GenBank/DDBJ whole genome shotgun (WGS) entry which is preliminary data.</text>
</comment>
<dbReference type="EMBL" id="JAAGVB010000011">
    <property type="protein sequence ID" value="NEW32780.1"/>
    <property type="molecule type" value="Genomic_DNA"/>
</dbReference>
<evidence type="ECO:0000313" key="2">
    <source>
        <dbReference type="EMBL" id="NEW32780.1"/>
    </source>
</evidence>
<reference evidence="2 3" key="1">
    <citation type="submission" date="2020-01" db="EMBL/GenBank/DDBJ databases">
        <title>Genetics and antimicrobial susceptibilities of Nocardia species isolated from the soil; a comparison with species isolated from humans.</title>
        <authorList>
            <person name="Carrasco G."/>
            <person name="Monzon S."/>
            <person name="Sansegundo M."/>
            <person name="Garcia E."/>
            <person name="Garrido N."/>
            <person name="Medina M.J."/>
            <person name="Villalon P."/>
            <person name="Ramirez-Arocha A.C."/>
            <person name="Jimenez P."/>
            <person name="Cuesta I."/>
            <person name="Valdezate S."/>
        </authorList>
    </citation>
    <scope>NUCLEOTIDE SEQUENCE [LARGE SCALE GENOMIC DNA]</scope>
    <source>
        <strain evidence="2 3">CNM20110626</strain>
    </source>
</reference>
<organism evidence="2 3">
    <name type="scientific">Nocardia cyriacigeorgica</name>
    <dbReference type="NCBI Taxonomy" id="135487"/>
    <lineage>
        <taxon>Bacteria</taxon>
        <taxon>Bacillati</taxon>
        <taxon>Actinomycetota</taxon>
        <taxon>Actinomycetes</taxon>
        <taxon>Mycobacteriales</taxon>
        <taxon>Nocardiaceae</taxon>
        <taxon>Nocardia</taxon>
    </lineage>
</organism>
<name>A0A6P1CJS3_9NOCA</name>
<feature type="region of interest" description="Disordered" evidence="1">
    <location>
        <begin position="26"/>
        <end position="56"/>
    </location>
</feature>
<evidence type="ECO:0000313" key="3">
    <source>
        <dbReference type="Proteomes" id="UP000471166"/>
    </source>
</evidence>
<feature type="compositionally biased region" description="Basic and acidic residues" evidence="1">
    <location>
        <begin position="38"/>
        <end position="48"/>
    </location>
</feature>
<gene>
    <name evidence="2" type="ORF">GV791_09420</name>
</gene>
<dbReference type="Proteomes" id="UP000471166">
    <property type="component" value="Unassembled WGS sequence"/>
</dbReference>
<protein>
    <submittedName>
        <fullName evidence="2">Uncharacterized protein</fullName>
    </submittedName>
</protein>
<accession>A0A6P1CJS3</accession>
<evidence type="ECO:0000256" key="1">
    <source>
        <dbReference type="SAM" id="MobiDB-lite"/>
    </source>
</evidence>
<dbReference type="AlphaFoldDB" id="A0A6P1CJS3"/>